<comment type="subcellular location">
    <subcellularLocation>
        <location evidence="2">Cytoplasm</location>
    </subcellularLocation>
    <subcellularLocation>
        <location evidence="1">Nucleus</location>
    </subcellularLocation>
</comment>
<dbReference type="PROSITE" id="PS01267">
    <property type="entry name" value="UPF0023"/>
    <property type="match status" value="1"/>
</dbReference>
<reference evidence="11" key="1">
    <citation type="submission" date="2016-06" db="EMBL/GenBank/DDBJ databases">
        <title>Draft Genome sequence of the fungus Inonotus baumii.</title>
        <authorList>
            <person name="Zhu H."/>
            <person name="Lin W."/>
        </authorList>
    </citation>
    <scope>NUCLEOTIDE SEQUENCE</scope>
    <source>
        <strain evidence="11">821</strain>
    </source>
</reference>
<evidence type="ECO:0000256" key="2">
    <source>
        <dbReference type="ARBA" id="ARBA00004496"/>
    </source>
</evidence>
<dbReference type="InterPro" id="IPR046928">
    <property type="entry name" value="SDO1/SBDS_C"/>
</dbReference>
<dbReference type="Proteomes" id="UP000757232">
    <property type="component" value="Unassembled WGS sequence"/>
</dbReference>
<dbReference type="SUPFAM" id="SSF89895">
    <property type="entry name" value="FYSH domain"/>
    <property type="match status" value="1"/>
</dbReference>
<comment type="caution">
    <text evidence="11">The sequence shown here is derived from an EMBL/GenBank/DDBJ whole genome shotgun (WGS) entry which is preliminary data.</text>
</comment>
<evidence type="ECO:0000256" key="3">
    <source>
        <dbReference type="ARBA" id="ARBA00007433"/>
    </source>
</evidence>
<dbReference type="InterPro" id="IPR036786">
    <property type="entry name" value="Ribosome_mat_SBDS_N_sf"/>
</dbReference>
<name>A0A9Q5I5J3_SANBA</name>
<keyword evidence="4" id="KW-0963">Cytoplasm</keyword>
<organism evidence="11 12">
    <name type="scientific">Sanghuangporus baumii</name>
    <name type="common">Phellinus baumii</name>
    <dbReference type="NCBI Taxonomy" id="108892"/>
    <lineage>
        <taxon>Eukaryota</taxon>
        <taxon>Fungi</taxon>
        <taxon>Dikarya</taxon>
        <taxon>Basidiomycota</taxon>
        <taxon>Agaricomycotina</taxon>
        <taxon>Agaricomycetes</taxon>
        <taxon>Hymenochaetales</taxon>
        <taxon>Hymenochaetaceae</taxon>
        <taxon>Sanghuangporus</taxon>
    </lineage>
</organism>
<dbReference type="PANTHER" id="PTHR10927:SF1">
    <property type="entry name" value="RIBOSOME MATURATION PROTEIN SBDS"/>
    <property type="match status" value="1"/>
</dbReference>
<evidence type="ECO:0000256" key="5">
    <source>
        <dbReference type="ARBA" id="ARBA00022517"/>
    </source>
</evidence>
<evidence type="ECO:0000313" key="12">
    <source>
        <dbReference type="Proteomes" id="UP000757232"/>
    </source>
</evidence>
<keyword evidence="6" id="KW-0539">Nucleus</keyword>
<keyword evidence="5" id="KW-0690">Ribosome biogenesis</keyword>
<comment type="subunit">
    <text evidence="7">Associates with the 60S ribosomal subunit.</text>
</comment>
<dbReference type="Gene3D" id="3.30.1250.10">
    <property type="entry name" value="Ribosome maturation protein SBDS, N-terminal domain"/>
    <property type="match status" value="1"/>
</dbReference>
<keyword evidence="12" id="KW-1185">Reference proteome</keyword>
<dbReference type="InterPro" id="IPR018023">
    <property type="entry name" value="Ribosome_mat_SBDS_CS"/>
</dbReference>
<dbReference type="AlphaFoldDB" id="A0A9Q5I5J3"/>
<evidence type="ECO:0000313" key="11">
    <source>
        <dbReference type="EMBL" id="OCB92053.1"/>
    </source>
</evidence>
<evidence type="ECO:0000259" key="10">
    <source>
        <dbReference type="Pfam" id="PF20268"/>
    </source>
</evidence>
<dbReference type="Pfam" id="PF01172">
    <property type="entry name" value="SBDS_N"/>
    <property type="match status" value="1"/>
</dbReference>
<dbReference type="Pfam" id="PF20268">
    <property type="entry name" value="SBDS_C"/>
    <property type="match status" value="1"/>
</dbReference>
<dbReference type="InterPro" id="IPR019783">
    <property type="entry name" value="SDO1/SBDS_N"/>
</dbReference>
<comment type="similarity">
    <text evidence="3">Belongs to the SDO1/SBDS family.</text>
</comment>
<dbReference type="PANTHER" id="PTHR10927">
    <property type="entry name" value="RIBOSOME MATURATION PROTEIN SBDS"/>
    <property type="match status" value="1"/>
</dbReference>
<evidence type="ECO:0000259" key="8">
    <source>
        <dbReference type="Pfam" id="PF01172"/>
    </source>
</evidence>
<sequence>MPINQPSNQIKLTNVSIVRLKKGGKRFETRAHRGRQVACYKNKVQEWRKGVETSLDDVLQTEAVFVNVSKGELAKAGDLKKSFGNLSQDDIIKEILKSGDLQVGEKEREHELTNLRKDIAHRVAESVVEPSTQRPYSLAIIEKALSEVGFSVDPSKNAKSQALVAIKMLTQSAKLPVQRARMRVRVTIPAVDIERLGSKIKEGAEVMEDTETRAELWEATLQIDPSQFRVYKELLDKECKLGRLDVVDHTVFAPPAA</sequence>
<protein>
    <submittedName>
        <fullName evidence="11">Shwachman-Bodian-diamond syndrome protein</fullName>
    </submittedName>
</protein>
<dbReference type="InterPro" id="IPR018978">
    <property type="entry name" value="SDO1/SBDS_central"/>
</dbReference>
<dbReference type="Gene3D" id="3.30.70.240">
    <property type="match status" value="1"/>
</dbReference>
<evidence type="ECO:0000256" key="7">
    <source>
        <dbReference type="ARBA" id="ARBA00049708"/>
    </source>
</evidence>
<accession>A0A9Q5I5J3</accession>
<evidence type="ECO:0000259" key="9">
    <source>
        <dbReference type="Pfam" id="PF09377"/>
    </source>
</evidence>
<dbReference type="SUPFAM" id="SSF109728">
    <property type="entry name" value="Hypothetical protein AF0491, middle domain"/>
    <property type="match status" value="1"/>
</dbReference>
<evidence type="ECO:0000256" key="4">
    <source>
        <dbReference type="ARBA" id="ARBA00022490"/>
    </source>
</evidence>
<dbReference type="GO" id="GO:0042256">
    <property type="term" value="P:cytosolic ribosome assembly"/>
    <property type="evidence" value="ECO:0007669"/>
    <property type="project" value="InterPro"/>
</dbReference>
<proteinExistence type="inferred from homology"/>
<dbReference type="NCBIfam" id="TIGR00291">
    <property type="entry name" value="RNA_SBDS"/>
    <property type="match status" value="1"/>
</dbReference>
<dbReference type="InterPro" id="IPR039100">
    <property type="entry name" value="Sdo1/SBDS-like"/>
</dbReference>
<evidence type="ECO:0000256" key="6">
    <source>
        <dbReference type="ARBA" id="ARBA00023242"/>
    </source>
</evidence>
<dbReference type="Gene3D" id="1.10.10.900">
    <property type="entry name" value="SBDS protein C-terminal domain, subdomain 1"/>
    <property type="match status" value="1"/>
</dbReference>
<feature type="domain" description="Ribosome maturation protein SDO1/SBDS central" evidence="9">
    <location>
        <begin position="117"/>
        <end position="180"/>
    </location>
</feature>
<dbReference type="EMBL" id="LNZH02000038">
    <property type="protein sequence ID" value="OCB92053.1"/>
    <property type="molecule type" value="Genomic_DNA"/>
</dbReference>
<evidence type="ECO:0000256" key="1">
    <source>
        <dbReference type="ARBA" id="ARBA00004123"/>
    </source>
</evidence>
<dbReference type="GO" id="GO:0005737">
    <property type="term" value="C:cytoplasm"/>
    <property type="evidence" value="ECO:0007669"/>
    <property type="project" value="UniProtKB-SubCell"/>
</dbReference>
<dbReference type="Pfam" id="PF09377">
    <property type="entry name" value="SBDS_domain_II"/>
    <property type="match status" value="1"/>
</dbReference>
<dbReference type="InterPro" id="IPR002140">
    <property type="entry name" value="Sdo1/SBDS"/>
</dbReference>
<feature type="domain" description="Ribosome maturation protein SDO1/SBDS C-terminal" evidence="10">
    <location>
        <begin position="182"/>
        <end position="240"/>
    </location>
</feature>
<gene>
    <name evidence="11" type="ORF">A7U60_g617</name>
</gene>
<feature type="domain" description="Ribosome maturation protein SDO1/SBDS N-terminal" evidence="8">
    <location>
        <begin position="14"/>
        <end position="108"/>
    </location>
</feature>
<dbReference type="GO" id="GO:0005634">
    <property type="term" value="C:nucleus"/>
    <property type="evidence" value="ECO:0007669"/>
    <property type="project" value="UniProtKB-SubCell"/>
</dbReference>
<dbReference type="OrthoDB" id="10253092at2759"/>
<dbReference type="InterPro" id="IPR037188">
    <property type="entry name" value="Sdo1/SBDS_central_sf"/>
</dbReference>